<evidence type="ECO:0000256" key="1">
    <source>
        <dbReference type="ARBA" id="ARBA00022801"/>
    </source>
</evidence>
<dbReference type="RefSeq" id="WP_282839074.1">
    <property type="nucleotide sequence ID" value="NZ_JASCXW010000008.1"/>
</dbReference>
<accession>A0AAW6UAX6</accession>
<keyword evidence="3" id="KW-1185">Reference proteome</keyword>
<proteinExistence type="predicted"/>
<dbReference type="GO" id="GO:0031125">
    <property type="term" value="P:rRNA 3'-end processing"/>
    <property type="evidence" value="ECO:0007669"/>
    <property type="project" value="TreeGrafter"/>
</dbReference>
<dbReference type="PANTHER" id="PTHR37294">
    <property type="entry name" value="3'-5' EXORIBONUCLEASE YHAM"/>
    <property type="match status" value="1"/>
</dbReference>
<dbReference type="PANTHER" id="PTHR37294:SF1">
    <property type="entry name" value="3'-5' EXORIBONUCLEASE YHAM"/>
    <property type="match status" value="1"/>
</dbReference>
<comment type="caution">
    <text evidence="2">The sequence shown here is derived from an EMBL/GenBank/DDBJ whole genome shotgun (WGS) entry which is preliminary data.</text>
</comment>
<dbReference type="Proteomes" id="UP001431532">
    <property type="component" value="Unassembled WGS sequence"/>
</dbReference>
<protein>
    <submittedName>
        <fullName evidence="2">Metal-dependent phosphohydrolase</fullName>
    </submittedName>
</protein>
<dbReference type="InterPro" id="IPR050798">
    <property type="entry name" value="YhaM_exoribonuc/phosphodiest"/>
</dbReference>
<organism evidence="2 3">
    <name type="scientific">Peloplasma aerotolerans</name>
    <dbReference type="NCBI Taxonomy" id="3044389"/>
    <lineage>
        <taxon>Bacteria</taxon>
        <taxon>Bacillati</taxon>
        <taxon>Mycoplasmatota</taxon>
        <taxon>Mollicutes</taxon>
        <taxon>Acholeplasmatales</taxon>
        <taxon>Acholeplasmataceae</taxon>
        <taxon>Peloplasma</taxon>
    </lineage>
</organism>
<sequence>MELNVNEKYTVVAKVESINHGVHFCNTTVLTQEGEHINLKLEFEQLDQLAMGKVYQFEAQAIVKIEDELVLKCTSIKPVEDALSNEELAQVLEYFYVYAPIPMMTIKNGIEGYLNKIENKILKEVTKKIYKQNEKSFYMHPAATKFHHAYVGGLSHHTYTMLNMIDPFIKIYPYLNADLLYAGTILHDMSKIDEISGVDGEYTKEGLLVGHLVMQTVDIDHVAHQLGYEDSEEVLMLKHMIISHHGLFNFGSPKKPQTGEALLLWYIDTIDSKLTVLGETLKDTADGSFTTMISVLDKMRFYKHSIKK</sequence>
<reference evidence="2" key="1">
    <citation type="submission" date="2023-05" db="EMBL/GenBank/DDBJ databases">
        <title>Mariniplasma microaerophilum sp. nov., a novel anaerobic mollicute isolated from terrestrial mud volcano, Taman Peninsula, Russia.</title>
        <authorList>
            <person name="Khomyakova M.A."/>
            <person name="Merkel A.Y."/>
            <person name="Slobodkin A.I."/>
        </authorList>
    </citation>
    <scope>NUCLEOTIDE SEQUENCE</scope>
    <source>
        <strain evidence="2">M4Ah</strain>
    </source>
</reference>
<gene>
    <name evidence="2" type="ORF">QJ521_03670</name>
</gene>
<keyword evidence="1" id="KW-0378">Hydrolase</keyword>
<dbReference type="EMBL" id="JASCXW010000008">
    <property type="protein sequence ID" value="MDI6452656.1"/>
    <property type="molecule type" value="Genomic_DNA"/>
</dbReference>
<dbReference type="SUPFAM" id="SSF109604">
    <property type="entry name" value="HD-domain/PDEase-like"/>
    <property type="match status" value="1"/>
</dbReference>
<evidence type="ECO:0000313" key="3">
    <source>
        <dbReference type="Proteomes" id="UP001431532"/>
    </source>
</evidence>
<dbReference type="GO" id="GO:0016787">
    <property type="term" value="F:hydrolase activity"/>
    <property type="evidence" value="ECO:0007669"/>
    <property type="project" value="UniProtKB-KW"/>
</dbReference>
<evidence type="ECO:0000313" key="2">
    <source>
        <dbReference type="EMBL" id="MDI6452656.1"/>
    </source>
</evidence>
<dbReference type="AlphaFoldDB" id="A0AAW6UAX6"/>
<name>A0AAW6UAX6_9MOLU</name>